<evidence type="ECO:0008006" key="3">
    <source>
        <dbReference type="Google" id="ProtNLM"/>
    </source>
</evidence>
<reference evidence="2" key="1">
    <citation type="submission" date="2015-02" db="EMBL/GenBank/DDBJ databases">
        <title>Genome sequencing for Strongylocentrotus purpuratus.</title>
        <authorList>
            <person name="Murali S."/>
            <person name="Liu Y."/>
            <person name="Vee V."/>
            <person name="English A."/>
            <person name="Wang M."/>
            <person name="Skinner E."/>
            <person name="Han Y."/>
            <person name="Muzny D.M."/>
            <person name="Worley K.C."/>
            <person name="Gibbs R.A."/>
        </authorList>
    </citation>
    <scope>NUCLEOTIDE SEQUENCE</scope>
</reference>
<sequence>MDNFDDILKDIATETSTDEQMDNLGAALGMSATDIAGYKAANTADAKDEGTLRMLIAWRETQTSSTEKAALSHILKMAGRSDLCDRYLPMTDVAQEEVQAQQSDASSDEDRTELNKLRETLKDYTPGKSTDTVWDETFPPVINIGLFGVAGVGKSAFINSLKFALKGEYETVAAEGRYDNQGSRTRYRDPVRLTNCIHVMDNRPMKDYSLGQIKGSLIPQICGKRGLDPHKRITNGRVVHCPVFVSDFTHGPCSQVPMQDFLQQLSTIGYSHGDRQLMIVATNKKSQKRDFQTQLELLHSQIGFAEENIWVFENYTEKDHEHDDARSIEYLKFLLKCLDVAERNILYEMTISKESCSLWSRIKQMLNGKTVACLLAVAFIHFIVMSQDSLKRLPFINHES</sequence>
<dbReference type="InterPro" id="IPR011029">
    <property type="entry name" value="DEATH-like_dom_sf"/>
</dbReference>
<dbReference type="PANTHER" id="PTHR14241">
    <property type="entry name" value="INTERFERON-INDUCED PROTEIN 44"/>
    <property type="match status" value="1"/>
</dbReference>
<dbReference type="RefSeq" id="XP_003723772.1">
    <property type="nucleotide sequence ID" value="XM_003723724.3"/>
</dbReference>
<accession>A0A7M7GJF5</accession>
<dbReference type="GeneID" id="100893880"/>
<dbReference type="InParanoid" id="A0A7M7GJF5"/>
<dbReference type="AlphaFoldDB" id="A0A7M7GJF5"/>
<dbReference type="EnsemblMetazoa" id="XM_003723724">
    <property type="protein sequence ID" value="XP_003723772"/>
    <property type="gene ID" value="LOC100893880"/>
</dbReference>
<dbReference type="OrthoDB" id="9892076at2759"/>
<dbReference type="Gene3D" id="1.10.533.10">
    <property type="entry name" value="Death Domain, Fas"/>
    <property type="match status" value="1"/>
</dbReference>
<dbReference type="EnsemblMetazoa" id="XM_011677191">
    <property type="protein sequence ID" value="XP_011675493"/>
    <property type="gene ID" value="LOC100893880"/>
</dbReference>
<dbReference type="RefSeq" id="XP_011675493.1">
    <property type="nucleotide sequence ID" value="XM_011677191.2"/>
</dbReference>
<dbReference type="KEGG" id="spu:100893880"/>
<dbReference type="Proteomes" id="UP000007110">
    <property type="component" value="Unassembled WGS sequence"/>
</dbReference>
<name>A0A7M7GJF5_STRPU</name>
<dbReference type="InterPro" id="IPR027417">
    <property type="entry name" value="P-loop_NTPase"/>
</dbReference>
<reference evidence="1" key="2">
    <citation type="submission" date="2021-01" db="UniProtKB">
        <authorList>
            <consortium name="EnsemblMetazoa"/>
        </authorList>
    </citation>
    <scope>IDENTIFICATION</scope>
</reference>
<organism evidence="1 2">
    <name type="scientific">Strongylocentrotus purpuratus</name>
    <name type="common">Purple sea urchin</name>
    <dbReference type="NCBI Taxonomy" id="7668"/>
    <lineage>
        <taxon>Eukaryota</taxon>
        <taxon>Metazoa</taxon>
        <taxon>Echinodermata</taxon>
        <taxon>Eleutherozoa</taxon>
        <taxon>Echinozoa</taxon>
        <taxon>Echinoidea</taxon>
        <taxon>Euechinoidea</taxon>
        <taxon>Echinacea</taxon>
        <taxon>Camarodonta</taxon>
        <taxon>Echinidea</taxon>
        <taxon>Strongylocentrotidae</taxon>
        <taxon>Strongylocentrotus</taxon>
    </lineage>
</organism>
<dbReference type="SUPFAM" id="SSF52540">
    <property type="entry name" value="P-loop containing nucleoside triphosphate hydrolases"/>
    <property type="match status" value="2"/>
</dbReference>
<evidence type="ECO:0000313" key="2">
    <source>
        <dbReference type="Proteomes" id="UP000007110"/>
    </source>
</evidence>
<evidence type="ECO:0000313" key="1">
    <source>
        <dbReference type="EnsemblMetazoa" id="XP_003723772"/>
    </source>
</evidence>
<dbReference type="PANTHER" id="PTHR14241:SF32">
    <property type="entry name" value="VWFA DOMAIN-CONTAINING PROTEIN-RELATED"/>
    <property type="match status" value="1"/>
</dbReference>
<proteinExistence type="predicted"/>
<protein>
    <recommendedName>
        <fullName evidence="3">Death domain-containing protein</fullName>
    </recommendedName>
</protein>
<keyword evidence="2" id="KW-1185">Reference proteome</keyword>